<keyword evidence="1" id="KW-1133">Transmembrane helix</keyword>
<evidence type="ECO:0000313" key="2">
    <source>
        <dbReference type="EMBL" id="AQX52425.1"/>
    </source>
</evidence>
<reference evidence="3" key="2">
    <citation type="submission" date="2016-06" db="EMBL/GenBank/DDBJ databases">
        <authorList>
            <person name="Nicholson A.C."/>
        </authorList>
    </citation>
    <scope>NUCLEOTIDE SEQUENCE [LARGE SCALE GENOMIC DNA]</scope>
    <source>
        <strain evidence="3">E6809</strain>
    </source>
</reference>
<evidence type="ECO:0000313" key="4">
    <source>
        <dbReference type="Proteomes" id="UP000189738"/>
    </source>
</evidence>
<dbReference type="EMBL" id="CP014339">
    <property type="protein sequence ID" value="AQX52425.1"/>
    <property type="molecule type" value="Genomic_DNA"/>
</dbReference>
<evidence type="ECO:0000256" key="1">
    <source>
        <dbReference type="SAM" id="Phobius"/>
    </source>
</evidence>
<dbReference type="EMBL" id="MAHS01000001">
    <property type="protein sequence ID" value="OPB53422.1"/>
    <property type="molecule type" value="Genomic_DNA"/>
</dbReference>
<feature type="transmembrane region" description="Helical" evidence="1">
    <location>
        <begin position="7"/>
        <end position="28"/>
    </location>
</feature>
<feature type="transmembrane region" description="Helical" evidence="1">
    <location>
        <begin position="48"/>
        <end position="71"/>
    </location>
</feature>
<accession>A0A494JBU6</accession>
<dbReference type="Proteomes" id="UP000189738">
    <property type="component" value="Chromosome"/>
</dbReference>
<protein>
    <submittedName>
        <fullName evidence="3">Uncharacterized protein</fullName>
    </submittedName>
</protein>
<reference evidence="2 4" key="1">
    <citation type="submission" date="2016-02" db="EMBL/GenBank/DDBJ databases">
        <authorList>
            <person name="Nicholson A.C."/>
            <person name="Humrighouse B.W."/>
            <person name="Loparev V."/>
            <person name="Emery B."/>
            <person name="Graziano J."/>
            <person name="McQuiston J.R."/>
        </authorList>
    </citation>
    <scope>NUCLEOTIDE SEQUENCE [LARGE SCALE GENOMIC DNA]</scope>
    <source>
        <strain evidence="2 4">E6809</strain>
    </source>
</reference>
<keyword evidence="1" id="KW-0812">Transmembrane</keyword>
<gene>
    <name evidence="2" type="ORF">AYC66_17845</name>
    <name evidence="3" type="ORF">BAY09_10935</name>
</gene>
<proteinExistence type="predicted"/>
<name>A0A494JBU6_9FLAO</name>
<organism evidence="3">
    <name type="scientific">Elizabethkingia anophelis</name>
    <dbReference type="NCBI Taxonomy" id="1117645"/>
    <lineage>
        <taxon>Bacteria</taxon>
        <taxon>Pseudomonadati</taxon>
        <taxon>Bacteroidota</taxon>
        <taxon>Flavobacteriia</taxon>
        <taxon>Flavobacteriales</taxon>
        <taxon>Weeksellaceae</taxon>
        <taxon>Elizabethkingia</taxon>
    </lineage>
</organism>
<keyword evidence="1" id="KW-0472">Membrane</keyword>
<sequence>MKQIFALFKFLSAIIIFAVVFMISIKKVHEFIIQLFNISYNKDDPSSAYVLTMFLSVFISLFVLLSILIILEKFYKKKIEKAVFKIFDSFFED</sequence>
<dbReference type="AlphaFoldDB" id="A0A494JBU6"/>
<evidence type="ECO:0000313" key="3">
    <source>
        <dbReference type="EMBL" id="OPB53422.1"/>
    </source>
</evidence>